<gene>
    <name evidence="3" type="ORF">IQ10_01382</name>
</gene>
<comment type="caution">
    <text evidence="3">The sequence shown here is derived from an EMBL/GenBank/DDBJ whole genome shotgun (WGS) entry which is preliminary data.</text>
</comment>
<evidence type="ECO:0000256" key="1">
    <source>
        <dbReference type="SAM" id="Phobius"/>
    </source>
</evidence>
<dbReference type="AlphaFoldDB" id="A0A562QMR6"/>
<feature type="transmembrane region" description="Helical" evidence="1">
    <location>
        <begin position="46"/>
        <end position="64"/>
    </location>
</feature>
<evidence type="ECO:0000313" key="3">
    <source>
        <dbReference type="EMBL" id="TWI58051.1"/>
    </source>
</evidence>
<dbReference type="Pfam" id="PF14345">
    <property type="entry name" value="GDYXXLXY"/>
    <property type="match status" value="1"/>
</dbReference>
<feature type="domain" description="DUF2157" evidence="2">
    <location>
        <begin position="15"/>
        <end position="124"/>
    </location>
</feature>
<feature type="transmembrane region" description="Helical" evidence="1">
    <location>
        <begin position="500"/>
        <end position="518"/>
    </location>
</feature>
<proteinExistence type="predicted"/>
<evidence type="ECO:0000313" key="4">
    <source>
        <dbReference type="Proteomes" id="UP000315711"/>
    </source>
</evidence>
<feature type="transmembrane region" description="Helical" evidence="1">
    <location>
        <begin position="294"/>
        <end position="315"/>
    </location>
</feature>
<keyword evidence="1" id="KW-0812">Transmembrane</keyword>
<name>A0A562QMR6_9BACI</name>
<feature type="transmembrane region" description="Helical" evidence="1">
    <location>
        <begin position="127"/>
        <end position="149"/>
    </location>
</feature>
<feature type="transmembrane region" description="Helical" evidence="1">
    <location>
        <begin position="448"/>
        <end position="467"/>
    </location>
</feature>
<dbReference type="InterPro" id="IPR018677">
    <property type="entry name" value="DUF2157"/>
</dbReference>
<feature type="transmembrane region" description="Helical" evidence="1">
    <location>
        <begin position="566"/>
        <end position="582"/>
    </location>
</feature>
<feature type="transmembrane region" description="Helical" evidence="1">
    <location>
        <begin position="321"/>
        <end position="345"/>
    </location>
</feature>
<feature type="transmembrane region" description="Helical" evidence="1">
    <location>
        <begin position="182"/>
        <end position="203"/>
    </location>
</feature>
<organism evidence="3 4">
    <name type="scientific">Halalkalibacter nanhaiisediminis</name>
    <dbReference type="NCBI Taxonomy" id="688079"/>
    <lineage>
        <taxon>Bacteria</taxon>
        <taxon>Bacillati</taxon>
        <taxon>Bacillota</taxon>
        <taxon>Bacilli</taxon>
        <taxon>Bacillales</taxon>
        <taxon>Bacillaceae</taxon>
        <taxon>Halalkalibacter</taxon>
    </lineage>
</organism>
<protein>
    <submittedName>
        <fullName evidence="3">Putative membrane-anchored protein</fullName>
    </submittedName>
</protein>
<feature type="transmembrane region" description="Helical" evidence="1">
    <location>
        <begin position="357"/>
        <end position="388"/>
    </location>
</feature>
<keyword evidence="1" id="KW-0472">Membrane</keyword>
<feature type="transmembrane region" description="Helical" evidence="1">
    <location>
        <begin position="155"/>
        <end position="173"/>
    </location>
</feature>
<feature type="transmembrane region" description="Helical" evidence="1">
    <location>
        <begin position="12"/>
        <end position="34"/>
    </location>
</feature>
<feature type="transmembrane region" description="Helical" evidence="1">
    <location>
        <begin position="209"/>
        <end position="227"/>
    </location>
</feature>
<dbReference type="Pfam" id="PF09925">
    <property type="entry name" value="DUF2157"/>
    <property type="match status" value="1"/>
</dbReference>
<feature type="transmembrane region" description="Helical" evidence="1">
    <location>
        <begin position="473"/>
        <end position="491"/>
    </location>
</feature>
<feature type="transmembrane region" description="Helical" evidence="1">
    <location>
        <begin position="422"/>
        <end position="441"/>
    </location>
</feature>
<dbReference type="Proteomes" id="UP000315711">
    <property type="component" value="Unassembled WGS sequence"/>
</dbReference>
<feature type="transmembrane region" description="Helical" evidence="1">
    <location>
        <begin position="76"/>
        <end position="96"/>
    </location>
</feature>
<dbReference type="EMBL" id="VLKZ01000003">
    <property type="protein sequence ID" value="TWI58051.1"/>
    <property type="molecule type" value="Genomic_DNA"/>
</dbReference>
<feature type="transmembrane region" description="Helical" evidence="1">
    <location>
        <begin position="524"/>
        <end position="545"/>
    </location>
</feature>
<feature type="transmembrane region" description="Helical" evidence="1">
    <location>
        <begin position="234"/>
        <end position="257"/>
    </location>
</feature>
<evidence type="ECO:0000259" key="2">
    <source>
        <dbReference type="Pfam" id="PF09925"/>
    </source>
</evidence>
<keyword evidence="1" id="KW-1133">Transmembrane helix</keyword>
<feature type="transmembrane region" description="Helical" evidence="1">
    <location>
        <begin position="102"/>
        <end position="120"/>
    </location>
</feature>
<sequence length="721" mass="83057">MALNRLKMGENRVIDFTYILGLSLVIAAIVYFFAANWGGLERAEKVGLITLLLVVFYGLAFLFAQMLRFRPLVGQLALFAGVMAFGVSVALLYQTYNSHADSYLLFLVWLIPSLLFSVITRLQPFYLLSYVLVHLTFAFYVFPTAISFYRTEGEIILYLLFLGLINAGLFLLIKKKLLRSPILLYLSFIMFHVIWLGLTMRWVFESYSFILNLTYFVILIGSLYWFVKVEKVRVYIILTTLAIAVYSSRWVLSWMLVYASEGIFLLVILLAVALVAKTVYFIKWSKQEQAEKPWWQKLLVTVVSIVSSLLATAAFVGLTSFYYGIFLSSLYVGMAVAIMLVVILLGNRIEETVTHTLIYVGLLLAIAFAWDISSILAILFLSLLPFIWKKTESTIIRVFVHLGVNLFIIVIMMTHPLSAEQLTYLLLFFNLALMLVSFVISKEKEKRILHRNALFYSLLFGFILTFLHDAHPVLYYVYNAGFFIITTYLAFRYLKRNETLRLRMVLLFWFAFLFYKYYDLIWQLLHKSIALFILGAVFLIVALIFDRREKRERLEENVLTRKRLPILLVIVLQLGFIGFQYVQNENVLANGELIKLELEPVDPRSLIQGDYVVLNYHISQIDELADRFQAGEKLKLVLAPNEMGVYEYTGVYQYKGEYSRPYVPAEDDVLIHAKANGWGSFIYGIESYFIEEGTGAEIEENATYAYVRVATNGNALLVELE</sequence>
<accession>A0A562QMR6</accession>
<dbReference type="InterPro" id="IPR025833">
    <property type="entry name" value="GDYXXLXY"/>
</dbReference>
<reference evidence="3 4" key="1">
    <citation type="journal article" date="2015" name="Stand. Genomic Sci.">
        <title>Genomic Encyclopedia of Bacterial and Archaeal Type Strains, Phase III: the genomes of soil and plant-associated and newly described type strains.</title>
        <authorList>
            <person name="Whitman W.B."/>
            <person name="Woyke T."/>
            <person name="Klenk H.P."/>
            <person name="Zhou Y."/>
            <person name="Lilburn T.G."/>
            <person name="Beck B.J."/>
            <person name="De Vos P."/>
            <person name="Vandamme P."/>
            <person name="Eisen J.A."/>
            <person name="Garrity G."/>
            <person name="Hugenholtz P."/>
            <person name="Kyrpides N.C."/>
        </authorList>
    </citation>
    <scope>NUCLEOTIDE SEQUENCE [LARGE SCALE GENOMIC DNA]</scope>
    <source>
        <strain evidence="3 4">CGMCC 1.10116</strain>
    </source>
</reference>
<feature type="transmembrane region" description="Helical" evidence="1">
    <location>
        <begin position="263"/>
        <end position="282"/>
    </location>
</feature>
<keyword evidence="4" id="KW-1185">Reference proteome</keyword>